<protein>
    <submittedName>
        <fullName evidence="10">ABC transporter ATP-binding protein</fullName>
    </submittedName>
    <submittedName>
        <fullName evidence="13">Lipid A export ATP-binding/permease protein MsbA</fullName>
        <ecNumber evidence="13">3.6.3.-</ecNumber>
    </submittedName>
</protein>
<keyword evidence="4 10" id="KW-0067">ATP-binding</keyword>
<dbReference type="OrthoDB" id="95687at2"/>
<dbReference type="Pfam" id="PF00005">
    <property type="entry name" value="ABC_tran"/>
    <property type="match status" value="1"/>
</dbReference>
<dbReference type="PANTHER" id="PTHR24221:SF654">
    <property type="entry name" value="ATP-BINDING CASSETTE SUB-FAMILY B MEMBER 6"/>
    <property type="match status" value="1"/>
</dbReference>
<dbReference type="InterPro" id="IPR039421">
    <property type="entry name" value="Type_1_exporter"/>
</dbReference>
<dbReference type="EMBL" id="NMTY01000010">
    <property type="protein sequence ID" value="PDX81761.1"/>
    <property type="molecule type" value="Genomic_DNA"/>
</dbReference>
<dbReference type="EMBL" id="PRLE01000005">
    <property type="protein sequence ID" value="RAW58135.1"/>
    <property type="molecule type" value="Genomic_DNA"/>
</dbReference>
<sequence length="537" mass="58976">MKYYLKKCWPTVTAASICMVVAYGLQVCTSLVQIQITQGLLDGDLRAFTIRIILLLLTWLAVVLCLIAETFFQGRAVRRMNNALRRDMAAGLLHKTHQEYHKQESGEYLSQFTNDVNQIEQMAWTPFFTIMGSAAQVVFGIVALASIHWLLLVISLVIALVMIFVPRLFSKRLGTVGTACAASQADSVSKIKDLLAGYDVLRFFGKDERFTSGVDAASDSMEQAKYKLTINKDGIGCGLAYVSAVCQVAVVILLGVLILNDMIPLATFMGTGTICAGVYNGLNQVSKLAVSFSASKPYFDKITIHAGEAQLPDFGLPTLQEGITVKDVSFGYDEKKPILVHMNAEFKKGGKYALTGPSGCGKSTLLKILLGWLPGYQGKVLYDERDVRDYTPEQLQQKMSYIEQNVFLFNTTIRENITLGEHFTDEQMEKALRDSALAGDLANMPKGLDTPVGEEGNALSGGQKQRVAIARALIHNRSILLVDEGTSALDQKNADIVEKSLLSNPDLTLILISHHLSDERKAQFDHVYELTPASSIV</sequence>
<dbReference type="RefSeq" id="WP_015565741.1">
    <property type="nucleotide sequence ID" value="NZ_CABHMY010000144.1"/>
</dbReference>
<feature type="transmembrane region" description="Helical" evidence="7">
    <location>
        <begin position="12"/>
        <end position="36"/>
    </location>
</feature>
<keyword evidence="6 7" id="KW-0472">Membrane</keyword>
<dbReference type="PROSITE" id="PS50929">
    <property type="entry name" value="ABC_TM1F"/>
    <property type="match status" value="1"/>
</dbReference>
<dbReference type="InterPro" id="IPR011527">
    <property type="entry name" value="ABC1_TM_dom"/>
</dbReference>
<evidence type="ECO:0000313" key="15">
    <source>
        <dbReference type="Proteomes" id="UP000250583"/>
    </source>
</evidence>
<evidence type="ECO:0000256" key="5">
    <source>
        <dbReference type="ARBA" id="ARBA00022989"/>
    </source>
</evidence>
<dbReference type="SUPFAM" id="SSF90123">
    <property type="entry name" value="ABC transporter transmembrane region"/>
    <property type="match status" value="1"/>
</dbReference>
<evidence type="ECO:0000313" key="12">
    <source>
        <dbReference type="EMBL" id="RAW58135.1"/>
    </source>
</evidence>
<dbReference type="Gene3D" id="3.40.50.300">
    <property type="entry name" value="P-loop containing nucleotide triphosphate hydrolases"/>
    <property type="match status" value="1"/>
</dbReference>
<evidence type="ECO:0000313" key="10">
    <source>
        <dbReference type="EMBL" id="PDX81761.1"/>
    </source>
</evidence>
<comment type="subcellular location">
    <subcellularLocation>
        <location evidence="1">Cell membrane</location>
        <topology evidence="1">Multi-pass membrane protein</topology>
    </subcellularLocation>
</comment>
<evidence type="ECO:0000256" key="1">
    <source>
        <dbReference type="ARBA" id="ARBA00004651"/>
    </source>
</evidence>
<evidence type="ECO:0000256" key="6">
    <source>
        <dbReference type="ARBA" id="ARBA00023136"/>
    </source>
</evidence>
<keyword evidence="17" id="KW-1185">Reference proteome</keyword>
<evidence type="ECO:0000259" key="8">
    <source>
        <dbReference type="PROSITE" id="PS50893"/>
    </source>
</evidence>
<evidence type="ECO:0000256" key="7">
    <source>
        <dbReference type="SAM" id="Phobius"/>
    </source>
</evidence>
<evidence type="ECO:0000313" key="17">
    <source>
        <dbReference type="Proteomes" id="UP000406184"/>
    </source>
</evidence>
<evidence type="ECO:0000256" key="4">
    <source>
        <dbReference type="ARBA" id="ARBA00022840"/>
    </source>
</evidence>
<dbReference type="Gene3D" id="1.20.1560.10">
    <property type="entry name" value="ABC transporter type 1, transmembrane domain"/>
    <property type="match status" value="1"/>
</dbReference>
<name>A0A2A7ARS3_9FIRM</name>
<dbReference type="AlphaFoldDB" id="A0A2A7ARS3"/>
<feature type="transmembrane region" description="Helical" evidence="7">
    <location>
        <begin position="147"/>
        <end position="165"/>
    </location>
</feature>
<dbReference type="EC" id="3.6.3.-" evidence="13"/>
<dbReference type="InterPro" id="IPR017871">
    <property type="entry name" value="ABC_transporter-like_CS"/>
</dbReference>
<dbReference type="CDD" id="cd03228">
    <property type="entry name" value="ABCC_MRP_Like"/>
    <property type="match status" value="1"/>
</dbReference>
<dbReference type="EMBL" id="CABHMY010000144">
    <property type="protein sequence ID" value="VUX18996.1"/>
    <property type="molecule type" value="Genomic_DNA"/>
</dbReference>
<evidence type="ECO:0000313" key="11">
    <source>
        <dbReference type="EMBL" id="RAW51840.1"/>
    </source>
</evidence>
<gene>
    <name evidence="13" type="primary">msbA_1</name>
    <name evidence="12" type="ORF">C4N22_09280</name>
    <name evidence="11" type="ORF">C4N25_00015</name>
    <name evidence="10" type="ORF">CGS58_05330</name>
    <name evidence="13" type="ORF">FPPS064S07_01483</name>
</gene>
<evidence type="ECO:0000259" key="9">
    <source>
        <dbReference type="PROSITE" id="PS50929"/>
    </source>
</evidence>
<dbReference type="Pfam" id="PF00664">
    <property type="entry name" value="ABC_membrane"/>
    <property type="match status" value="1"/>
</dbReference>
<reference evidence="15 16" key="3">
    <citation type="submission" date="2018-02" db="EMBL/GenBank/DDBJ databases">
        <title>Complete genome sequencing of Faecalibacterium prausnitzii strains isolated from the human gut.</title>
        <authorList>
            <person name="Fitzgerald B.C."/>
            <person name="Shkoporov A.N."/>
            <person name="Ross P.R."/>
            <person name="Hill C."/>
        </authorList>
    </citation>
    <scope>NUCLEOTIDE SEQUENCE [LARGE SCALE GENOMIC DNA]</scope>
    <source>
        <strain evidence="12 15">APC923/61-1</strain>
        <strain evidence="11 16">APC942/8-14-2</strain>
    </source>
</reference>
<dbReference type="EMBL" id="PRKZ01000001">
    <property type="protein sequence ID" value="RAW51840.1"/>
    <property type="molecule type" value="Genomic_DNA"/>
</dbReference>
<keyword evidence="3" id="KW-0547">Nucleotide-binding</keyword>
<dbReference type="PROSITE" id="PS00211">
    <property type="entry name" value="ABC_TRANSPORTER_1"/>
    <property type="match status" value="1"/>
</dbReference>
<dbReference type="Proteomes" id="UP000250583">
    <property type="component" value="Unassembled WGS sequence"/>
</dbReference>
<feature type="domain" description="ABC transporter" evidence="8">
    <location>
        <begin position="323"/>
        <end position="537"/>
    </location>
</feature>
<keyword evidence="2 7" id="KW-0812">Transmembrane</keyword>
<dbReference type="GO" id="GO:0005886">
    <property type="term" value="C:plasma membrane"/>
    <property type="evidence" value="ECO:0007669"/>
    <property type="project" value="UniProtKB-SubCell"/>
</dbReference>
<evidence type="ECO:0000313" key="16">
    <source>
        <dbReference type="Proteomes" id="UP000251634"/>
    </source>
</evidence>
<dbReference type="InterPro" id="IPR003439">
    <property type="entry name" value="ABC_transporter-like_ATP-bd"/>
</dbReference>
<dbReference type="Proteomes" id="UP000251634">
    <property type="component" value="Unassembled WGS sequence"/>
</dbReference>
<dbReference type="InterPro" id="IPR027417">
    <property type="entry name" value="P-loop_NTPase"/>
</dbReference>
<feature type="transmembrane region" description="Helical" evidence="7">
    <location>
        <begin position="235"/>
        <end position="259"/>
    </location>
</feature>
<dbReference type="Proteomes" id="UP000220005">
    <property type="component" value="Unassembled WGS sequence"/>
</dbReference>
<feature type="transmembrane region" description="Helical" evidence="7">
    <location>
        <begin position="122"/>
        <end position="141"/>
    </location>
</feature>
<reference evidence="10 14" key="1">
    <citation type="journal article" date="2017" name="Front. Microbiol.">
        <title>New Insights into the Diversity of the Genus Faecalibacterium.</title>
        <authorList>
            <person name="Benevides L."/>
            <person name="Burman S."/>
            <person name="Martin R."/>
            <person name="Robert V."/>
            <person name="Thomas M."/>
            <person name="Miquel S."/>
            <person name="Chain F."/>
            <person name="Sokol H."/>
            <person name="Bermudez-Humaran L.G."/>
            <person name="Morrison M."/>
            <person name="Langella P."/>
            <person name="Azevedo V.A."/>
            <person name="Chatel J.M."/>
            <person name="Soares S."/>
        </authorList>
    </citation>
    <scope>NUCLEOTIDE SEQUENCE [LARGE SCALE GENOMIC DNA]</scope>
    <source>
        <strain evidence="10 14">CNCM I 4575</strain>
    </source>
</reference>
<keyword evidence="5 7" id="KW-1133">Transmembrane helix</keyword>
<dbReference type="InterPro" id="IPR003593">
    <property type="entry name" value="AAA+_ATPase"/>
</dbReference>
<dbReference type="GO" id="GO:0034040">
    <property type="term" value="F:ATPase-coupled lipid transmembrane transporter activity"/>
    <property type="evidence" value="ECO:0007669"/>
    <property type="project" value="TreeGrafter"/>
</dbReference>
<proteinExistence type="predicted"/>
<evidence type="ECO:0000313" key="14">
    <source>
        <dbReference type="Proteomes" id="UP000220005"/>
    </source>
</evidence>
<reference evidence="10" key="2">
    <citation type="submission" date="2017-07" db="EMBL/GenBank/DDBJ databases">
        <authorList>
            <person name="Sun Z.S."/>
            <person name="Albrecht U."/>
            <person name="Echele G."/>
            <person name="Lee C.C."/>
        </authorList>
    </citation>
    <scope>NUCLEOTIDE SEQUENCE</scope>
    <source>
        <strain evidence="10">CNCM I 4575</strain>
    </source>
</reference>
<feature type="transmembrane region" description="Helical" evidence="7">
    <location>
        <begin position="48"/>
        <end position="72"/>
    </location>
</feature>
<dbReference type="SMART" id="SM00382">
    <property type="entry name" value="AAA"/>
    <property type="match status" value="1"/>
</dbReference>
<dbReference type="PROSITE" id="PS50893">
    <property type="entry name" value="ABC_TRANSPORTER_2"/>
    <property type="match status" value="1"/>
</dbReference>
<evidence type="ECO:0000256" key="2">
    <source>
        <dbReference type="ARBA" id="ARBA00022692"/>
    </source>
</evidence>
<organism evidence="10 14">
    <name type="scientific">Faecalibacterium prausnitzii</name>
    <dbReference type="NCBI Taxonomy" id="853"/>
    <lineage>
        <taxon>Bacteria</taxon>
        <taxon>Bacillati</taxon>
        <taxon>Bacillota</taxon>
        <taxon>Clostridia</taxon>
        <taxon>Eubacteriales</taxon>
        <taxon>Oscillospiraceae</taxon>
        <taxon>Faecalibacterium</taxon>
    </lineage>
</organism>
<dbReference type="PANTHER" id="PTHR24221">
    <property type="entry name" value="ATP-BINDING CASSETTE SUB-FAMILY B"/>
    <property type="match status" value="1"/>
</dbReference>
<dbReference type="GO" id="GO:0140359">
    <property type="term" value="F:ABC-type transporter activity"/>
    <property type="evidence" value="ECO:0007669"/>
    <property type="project" value="InterPro"/>
</dbReference>
<dbReference type="GO" id="GO:0016887">
    <property type="term" value="F:ATP hydrolysis activity"/>
    <property type="evidence" value="ECO:0007669"/>
    <property type="project" value="InterPro"/>
</dbReference>
<dbReference type="GO" id="GO:0005524">
    <property type="term" value="F:ATP binding"/>
    <property type="evidence" value="ECO:0007669"/>
    <property type="project" value="UniProtKB-KW"/>
</dbReference>
<evidence type="ECO:0000256" key="3">
    <source>
        <dbReference type="ARBA" id="ARBA00022741"/>
    </source>
</evidence>
<dbReference type="Proteomes" id="UP000406184">
    <property type="component" value="Unassembled WGS sequence"/>
</dbReference>
<keyword evidence="13" id="KW-0378">Hydrolase</keyword>
<evidence type="ECO:0000313" key="13">
    <source>
        <dbReference type="EMBL" id="VUX18996.1"/>
    </source>
</evidence>
<reference evidence="13 17" key="4">
    <citation type="submission" date="2019-07" db="EMBL/GenBank/DDBJ databases">
        <authorList>
            <person name="Hibberd C M."/>
            <person name="Gehrig L. J."/>
            <person name="Chang H.-W."/>
            <person name="Venkatesh S."/>
        </authorList>
    </citation>
    <scope>NUCLEOTIDE SEQUENCE [LARGE SCALE GENOMIC DNA]</scope>
    <source>
        <strain evidence="13">Faecalibacterium_prausnitzii_JG_BgPS064</strain>
    </source>
</reference>
<dbReference type="InterPro" id="IPR036640">
    <property type="entry name" value="ABC1_TM_sf"/>
</dbReference>
<accession>A0A2A7ARS3</accession>
<feature type="domain" description="ABC transmembrane type-1" evidence="9">
    <location>
        <begin position="14"/>
        <end position="294"/>
    </location>
</feature>
<dbReference type="SUPFAM" id="SSF52540">
    <property type="entry name" value="P-loop containing nucleoside triphosphate hydrolases"/>
    <property type="match status" value="1"/>
</dbReference>
<dbReference type="CDD" id="cd07346">
    <property type="entry name" value="ABC_6TM_exporters"/>
    <property type="match status" value="1"/>
</dbReference>